<evidence type="ECO:0000256" key="1">
    <source>
        <dbReference type="SAM" id="MobiDB-lite"/>
    </source>
</evidence>
<evidence type="ECO:0000313" key="3">
    <source>
        <dbReference type="EMBL" id="KAF8445772.1"/>
    </source>
</evidence>
<evidence type="ECO:0000259" key="2">
    <source>
        <dbReference type="Pfam" id="PF20263"/>
    </source>
</evidence>
<feature type="region of interest" description="Disordered" evidence="1">
    <location>
        <begin position="221"/>
        <end position="244"/>
    </location>
</feature>
<reference evidence="3" key="1">
    <citation type="submission" date="2019-10" db="EMBL/GenBank/DDBJ databases">
        <authorList>
            <consortium name="DOE Joint Genome Institute"/>
            <person name="Kuo A."/>
            <person name="Miyauchi S."/>
            <person name="Kiss E."/>
            <person name="Drula E."/>
            <person name="Kohler A."/>
            <person name="Sanchez-Garcia M."/>
            <person name="Andreopoulos B."/>
            <person name="Barry K.W."/>
            <person name="Bonito G."/>
            <person name="Buee M."/>
            <person name="Carver A."/>
            <person name="Chen C."/>
            <person name="Cichocki N."/>
            <person name="Clum A."/>
            <person name="Culley D."/>
            <person name="Crous P.W."/>
            <person name="Fauchery L."/>
            <person name="Girlanda M."/>
            <person name="Hayes R."/>
            <person name="Keri Z."/>
            <person name="LaButti K."/>
            <person name="Lipzen A."/>
            <person name="Lombard V."/>
            <person name="Magnuson J."/>
            <person name="Maillard F."/>
            <person name="Morin E."/>
            <person name="Murat C."/>
            <person name="Nolan M."/>
            <person name="Ohm R."/>
            <person name="Pangilinan J."/>
            <person name="Pereira M."/>
            <person name="Perotto S."/>
            <person name="Peter M."/>
            <person name="Riley R."/>
            <person name="Sitrit Y."/>
            <person name="Stielow B."/>
            <person name="Szollosi G."/>
            <person name="Zifcakova L."/>
            <person name="Stursova M."/>
            <person name="Spatafora J.W."/>
            <person name="Tedersoo L."/>
            <person name="Vaario L.-M."/>
            <person name="Yamada A."/>
            <person name="Yan M."/>
            <person name="Wang P."/>
            <person name="Xu J."/>
            <person name="Bruns T."/>
            <person name="Baldrian P."/>
            <person name="Vilgalys R."/>
            <person name="Henrissat B."/>
            <person name="Grigoriev I.V."/>
            <person name="Hibbett D."/>
            <person name="Nagy L.G."/>
            <person name="Martin F.M."/>
        </authorList>
    </citation>
    <scope>NUCLEOTIDE SEQUENCE</scope>
    <source>
        <strain evidence="3">BED1</strain>
    </source>
</reference>
<gene>
    <name evidence="3" type="ORF">L210DRAFT_3528369</name>
</gene>
<reference evidence="3" key="2">
    <citation type="journal article" date="2020" name="Nat. Commun.">
        <title>Large-scale genome sequencing of mycorrhizal fungi provides insights into the early evolution of symbiotic traits.</title>
        <authorList>
            <person name="Miyauchi S."/>
            <person name="Kiss E."/>
            <person name="Kuo A."/>
            <person name="Drula E."/>
            <person name="Kohler A."/>
            <person name="Sanchez-Garcia M."/>
            <person name="Morin E."/>
            <person name="Andreopoulos B."/>
            <person name="Barry K.W."/>
            <person name="Bonito G."/>
            <person name="Buee M."/>
            <person name="Carver A."/>
            <person name="Chen C."/>
            <person name="Cichocki N."/>
            <person name="Clum A."/>
            <person name="Culley D."/>
            <person name="Crous P.W."/>
            <person name="Fauchery L."/>
            <person name="Girlanda M."/>
            <person name="Hayes R.D."/>
            <person name="Keri Z."/>
            <person name="LaButti K."/>
            <person name="Lipzen A."/>
            <person name="Lombard V."/>
            <person name="Magnuson J."/>
            <person name="Maillard F."/>
            <person name="Murat C."/>
            <person name="Nolan M."/>
            <person name="Ohm R.A."/>
            <person name="Pangilinan J."/>
            <person name="Pereira M.F."/>
            <person name="Perotto S."/>
            <person name="Peter M."/>
            <person name="Pfister S."/>
            <person name="Riley R."/>
            <person name="Sitrit Y."/>
            <person name="Stielow J.B."/>
            <person name="Szollosi G."/>
            <person name="Zifcakova L."/>
            <person name="Stursova M."/>
            <person name="Spatafora J.W."/>
            <person name="Tedersoo L."/>
            <person name="Vaario L.M."/>
            <person name="Yamada A."/>
            <person name="Yan M."/>
            <person name="Wang P."/>
            <person name="Xu J."/>
            <person name="Bruns T."/>
            <person name="Baldrian P."/>
            <person name="Vilgalys R."/>
            <person name="Dunand C."/>
            <person name="Henrissat B."/>
            <person name="Grigoriev I.V."/>
            <person name="Hibbett D."/>
            <person name="Nagy L.G."/>
            <person name="Martin F.M."/>
        </authorList>
    </citation>
    <scope>NUCLEOTIDE SEQUENCE</scope>
    <source>
        <strain evidence="3">BED1</strain>
    </source>
</reference>
<dbReference type="InterPro" id="IPR046896">
    <property type="entry name" value="Cup1-like_N"/>
</dbReference>
<feature type="domain" description="LYR motif-containing protein Cup1-like N-terminal" evidence="2">
    <location>
        <begin position="6"/>
        <end position="90"/>
    </location>
</feature>
<dbReference type="AlphaFoldDB" id="A0AAD4C141"/>
<organism evidence="3 4">
    <name type="scientific">Boletus edulis BED1</name>
    <dbReference type="NCBI Taxonomy" id="1328754"/>
    <lineage>
        <taxon>Eukaryota</taxon>
        <taxon>Fungi</taxon>
        <taxon>Dikarya</taxon>
        <taxon>Basidiomycota</taxon>
        <taxon>Agaricomycotina</taxon>
        <taxon>Agaricomycetes</taxon>
        <taxon>Agaricomycetidae</taxon>
        <taxon>Boletales</taxon>
        <taxon>Boletineae</taxon>
        <taxon>Boletaceae</taxon>
        <taxon>Boletoideae</taxon>
        <taxon>Boletus</taxon>
    </lineage>
</organism>
<dbReference type="Pfam" id="PF20263">
    <property type="entry name" value="LYRM2-like"/>
    <property type="match status" value="1"/>
</dbReference>
<accession>A0AAD4C141</accession>
<sequence length="326" mass="37168">MNVFALYRSYLRQVRALPHAHLRLFFRIKGADDFRSVLKTKSAQLCRKKLKRVSKDLQRLRAANAGQSTAFDRVLDMAYGRVGKLRQELMQPLLLDTNPSLLSPKDSRKEKICSPAYSPELATLLTSGISRTTKALQKHHLISPPGLPARAKSDNEDAVLLGPLSRRREYNIRWRFFRSECNKVYPPLQIPLQHPAHHTNTHFLSGFQNAAALQELVALAGSPSRSPDPPSKQRRPQRIQDMNPFDGGLPVRWLRRRYQALLGRIPLLVPRLSPDANCKRTYDVQLADNATTASRQHPSRLRVVDTEDVVWISDVHFIGRSGRRQK</sequence>
<comment type="caution">
    <text evidence="3">The sequence shown here is derived from an EMBL/GenBank/DDBJ whole genome shotgun (WGS) entry which is preliminary data.</text>
</comment>
<dbReference type="EMBL" id="WHUW01000005">
    <property type="protein sequence ID" value="KAF8445772.1"/>
    <property type="molecule type" value="Genomic_DNA"/>
</dbReference>
<proteinExistence type="predicted"/>
<dbReference type="Proteomes" id="UP001194468">
    <property type="component" value="Unassembled WGS sequence"/>
</dbReference>
<protein>
    <recommendedName>
        <fullName evidence="2">LYR motif-containing protein Cup1-like N-terminal domain-containing protein</fullName>
    </recommendedName>
</protein>
<name>A0AAD4C141_BOLED</name>
<keyword evidence="4" id="KW-1185">Reference proteome</keyword>
<evidence type="ECO:0000313" key="4">
    <source>
        <dbReference type="Proteomes" id="UP001194468"/>
    </source>
</evidence>